<sequence>MSNWAVNELRGFYFDFILVSPAVRDRRNYLSLIIIPDPGYGYAQQGRDVKGNRGEKSGEEHKRWMVDGEPESKDGKTSNSEGYTAKL</sequence>
<feature type="compositionally biased region" description="Polar residues" evidence="1">
    <location>
        <begin position="77"/>
        <end position="87"/>
    </location>
</feature>
<reference evidence="2 3" key="1">
    <citation type="journal article" date="2021" name="J. Hered.">
        <title>A chromosome-level genome assembly of the parasitoid wasp, Cotesia glomerata (Hymenoptera: Braconidae).</title>
        <authorList>
            <person name="Pinto B.J."/>
            <person name="Weis J.J."/>
            <person name="Gamble T."/>
            <person name="Ode P.J."/>
            <person name="Paul R."/>
            <person name="Zaspel J.M."/>
        </authorList>
    </citation>
    <scope>NUCLEOTIDE SEQUENCE [LARGE SCALE GENOMIC DNA]</scope>
    <source>
        <strain evidence="2">CgM1</strain>
    </source>
</reference>
<evidence type="ECO:0000313" key="3">
    <source>
        <dbReference type="Proteomes" id="UP000826195"/>
    </source>
</evidence>
<keyword evidence="3" id="KW-1185">Reference proteome</keyword>
<evidence type="ECO:0000313" key="2">
    <source>
        <dbReference type="EMBL" id="KAH0541109.1"/>
    </source>
</evidence>
<accession>A0AAV7I568</accession>
<evidence type="ECO:0000256" key="1">
    <source>
        <dbReference type="SAM" id="MobiDB-lite"/>
    </source>
</evidence>
<feature type="compositionally biased region" description="Basic and acidic residues" evidence="1">
    <location>
        <begin position="47"/>
        <end position="76"/>
    </location>
</feature>
<feature type="region of interest" description="Disordered" evidence="1">
    <location>
        <begin position="44"/>
        <end position="87"/>
    </location>
</feature>
<dbReference type="EMBL" id="JAHXZJ010002609">
    <property type="protein sequence ID" value="KAH0541109.1"/>
    <property type="molecule type" value="Genomic_DNA"/>
</dbReference>
<dbReference type="AlphaFoldDB" id="A0AAV7I568"/>
<dbReference type="Proteomes" id="UP000826195">
    <property type="component" value="Unassembled WGS sequence"/>
</dbReference>
<comment type="caution">
    <text evidence="2">The sequence shown here is derived from an EMBL/GenBank/DDBJ whole genome shotgun (WGS) entry which is preliminary data.</text>
</comment>
<organism evidence="2 3">
    <name type="scientific">Cotesia glomerata</name>
    <name type="common">Lepidopteran parasitic wasp</name>
    <name type="synonym">Apanteles glomeratus</name>
    <dbReference type="NCBI Taxonomy" id="32391"/>
    <lineage>
        <taxon>Eukaryota</taxon>
        <taxon>Metazoa</taxon>
        <taxon>Ecdysozoa</taxon>
        <taxon>Arthropoda</taxon>
        <taxon>Hexapoda</taxon>
        <taxon>Insecta</taxon>
        <taxon>Pterygota</taxon>
        <taxon>Neoptera</taxon>
        <taxon>Endopterygota</taxon>
        <taxon>Hymenoptera</taxon>
        <taxon>Apocrita</taxon>
        <taxon>Ichneumonoidea</taxon>
        <taxon>Braconidae</taxon>
        <taxon>Microgastrinae</taxon>
        <taxon>Cotesia</taxon>
    </lineage>
</organism>
<gene>
    <name evidence="2" type="ORF">KQX54_021066</name>
</gene>
<proteinExistence type="predicted"/>
<protein>
    <submittedName>
        <fullName evidence="2">Uncharacterized protein</fullName>
    </submittedName>
</protein>
<name>A0AAV7I568_COTGL</name>